<dbReference type="CDD" id="cd17325">
    <property type="entry name" value="MFS_MdtG_SLC18_like"/>
    <property type="match status" value="1"/>
</dbReference>
<evidence type="ECO:0000256" key="7">
    <source>
        <dbReference type="SAM" id="MobiDB-lite"/>
    </source>
</evidence>
<evidence type="ECO:0000256" key="3">
    <source>
        <dbReference type="ARBA" id="ARBA00022448"/>
    </source>
</evidence>
<dbReference type="PANTHER" id="PTHR23506:SF23">
    <property type="entry name" value="GH10249P"/>
    <property type="match status" value="1"/>
</dbReference>
<reference evidence="10 11" key="1">
    <citation type="submission" date="2024-02" db="EMBL/GenBank/DDBJ databases">
        <title>A draft genome for the cacao thread blight pathogen Marasmius crinis-equi.</title>
        <authorList>
            <person name="Cohen S.P."/>
            <person name="Baruah I.K."/>
            <person name="Amoako-Attah I."/>
            <person name="Bukari Y."/>
            <person name="Meinhardt L.W."/>
            <person name="Bailey B.A."/>
        </authorList>
    </citation>
    <scope>NUCLEOTIDE SEQUENCE [LARGE SCALE GENOMIC DNA]</scope>
    <source>
        <strain evidence="10 11">GH-76</strain>
    </source>
</reference>
<feature type="transmembrane region" description="Helical" evidence="8">
    <location>
        <begin position="90"/>
        <end position="112"/>
    </location>
</feature>
<evidence type="ECO:0000256" key="5">
    <source>
        <dbReference type="ARBA" id="ARBA00022989"/>
    </source>
</evidence>
<feature type="region of interest" description="Disordered" evidence="7">
    <location>
        <begin position="214"/>
        <end position="266"/>
    </location>
</feature>
<sequence>MPKDISPPIGLKWRSGHWYVTFVVWLGIAVDLVAYSVVVPVMPFHLEEMGYDNVSSLTGYLLFAYSGGLVITTFPVAMLSERYNARQAPLVLGIILLVGSVIMLMEAPVFWLMIIARILQGVGSTFVWVVGLALLCDTAPEKILGRQLGFAMSGLSVGILLGPPVGGALYDRFGFRGPCIFVIIACIVDLAARLIVIERKAALVWGYDPQGVPPADVDHESSPNQQVGEREQVAQPDRSHEASSSAAAGSDKKEQQNEDTTAGTTEQTPVRLSLLQVLRFLLTSTRPVATIYSIFVYGLIHTAIEPPLPTHMNVIWGLDSGKVGLVFIAAVVPTFFSSAIAGFLTDRFGPAPIAVAGYLLSVPWWIVATNRRLPIFIVGIALDYFFAAAAFTPLSAELAEIARLNEGIGFAHVYAALNMAYGIGSAVGPLVGGQIFDHVPNGWNVLCYVGAGVVASGVIVEFFFVGERPLFRRFRGLVQRGRIDSSANVSSNP</sequence>
<dbReference type="Pfam" id="PF07690">
    <property type="entry name" value="MFS_1"/>
    <property type="match status" value="2"/>
</dbReference>
<feature type="transmembrane region" description="Helical" evidence="8">
    <location>
        <begin position="351"/>
        <end position="367"/>
    </location>
</feature>
<dbReference type="InterPro" id="IPR011701">
    <property type="entry name" value="MFS"/>
</dbReference>
<keyword evidence="6 8" id="KW-0472">Membrane</keyword>
<dbReference type="InterPro" id="IPR001958">
    <property type="entry name" value="Tet-R_TetA/multi-R_MdtG-like"/>
</dbReference>
<comment type="subcellular location">
    <subcellularLocation>
        <location evidence="1">Membrane</location>
        <topology evidence="1">Multi-pass membrane protein</topology>
    </subcellularLocation>
</comment>
<keyword evidence="5 8" id="KW-1133">Transmembrane helix</keyword>
<organism evidence="10 11">
    <name type="scientific">Marasmius crinis-equi</name>
    <dbReference type="NCBI Taxonomy" id="585013"/>
    <lineage>
        <taxon>Eukaryota</taxon>
        <taxon>Fungi</taxon>
        <taxon>Dikarya</taxon>
        <taxon>Basidiomycota</taxon>
        <taxon>Agaricomycotina</taxon>
        <taxon>Agaricomycetes</taxon>
        <taxon>Agaricomycetidae</taxon>
        <taxon>Agaricales</taxon>
        <taxon>Marasmiineae</taxon>
        <taxon>Marasmiaceae</taxon>
        <taxon>Marasmius</taxon>
    </lineage>
</organism>
<dbReference type="PRINTS" id="PR01035">
    <property type="entry name" value="TCRTETA"/>
</dbReference>
<dbReference type="Gene3D" id="1.20.1250.20">
    <property type="entry name" value="MFS general substrate transporter like domains"/>
    <property type="match status" value="2"/>
</dbReference>
<feature type="domain" description="Major facilitator superfamily (MFS) profile" evidence="9">
    <location>
        <begin position="20"/>
        <end position="469"/>
    </location>
</feature>
<keyword evidence="4 8" id="KW-0812">Transmembrane</keyword>
<feature type="transmembrane region" description="Helical" evidence="8">
    <location>
        <begin position="148"/>
        <end position="169"/>
    </location>
</feature>
<dbReference type="EMBL" id="JBAHYK010000039">
    <property type="protein sequence ID" value="KAL0580124.1"/>
    <property type="molecule type" value="Genomic_DNA"/>
</dbReference>
<evidence type="ECO:0000259" key="9">
    <source>
        <dbReference type="PROSITE" id="PS50850"/>
    </source>
</evidence>
<evidence type="ECO:0000256" key="2">
    <source>
        <dbReference type="ARBA" id="ARBA00006829"/>
    </source>
</evidence>
<evidence type="ECO:0000256" key="4">
    <source>
        <dbReference type="ARBA" id="ARBA00022692"/>
    </source>
</evidence>
<proteinExistence type="inferred from homology"/>
<dbReference type="PROSITE" id="PS50850">
    <property type="entry name" value="MFS"/>
    <property type="match status" value="1"/>
</dbReference>
<feature type="transmembrane region" description="Helical" evidence="8">
    <location>
        <begin position="373"/>
        <end position="396"/>
    </location>
</feature>
<evidence type="ECO:0000313" key="10">
    <source>
        <dbReference type="EMBL" id="KAL0580124.1"/>
    </source>
</evidence>
<feature type="transmembrane region" description="Helical" evidence="8">
    <location>
        <begin position="175"/>
        <end position="196"/>
    </location>
</feature>
<evidence type="ECO:0000313" key="11">
    <source>
        <dbReference type="Proteomes" id="UP001465976"/>
    </source>
</evidence>
<dbReference type="SUPFAM" id="SSF103473">
    <property type="entry name" value="MFS general substrate transporter"/>
    <property type="match status" value="1"/>
</dbReference>
<evidence type="ECO:0000256" key="1">
    <source>
        <dbReference type="ARBA" id="ARBA00004141"/>
    </source>
</evidence>
<evidence type="ECO:0000256" key="8">
    <source>
        <dbReference type="SAM" id="Phobius"/>
    </source>
</evidence>
<feature type="transmembrane region" description="Helical" evidence="8">
    <location>
        <begin position="118"/>
        <end position="136"/>
    </location>
</feature>
<feature type="compositionally biased region" description="Basic and acidic residues" evidence="7">
    <location>
        <begin position="228"/>
        <end position="241"/>
    </location>
</feature>
<feature type="transmembrane region" description="Helical" evidence="8">
    <location>
        <begin position="408"/>
        <end position="431"/>
    </location>
</feature>
<feature type="transmembrane region" description="Helical" evidence="8">
    <location>
        <begin position="443"/>
        <end position="465"/>
    </location>
</feature>
<feature type="transmembrane region" description="Helical" evidence="8">
    <location>
        <begin position="58"/>
        <end position="78"/>
    </location>
</feature>
<dbReference type="PANTHER" id="PTHR23506">
    <property type="entry name" value="GH10249P"/>
    <property type="match status" value="1"/>
</dbReference>
<keyword evidence="11" id="KW-1185">Reference proteome</keyword>
<accession>A0ABR3FYC8</accession>
<name>A0ABR3FYC8_9AGAR</name>
<feature type="transmembrane region" description="Helical" evidence="8">
    <location>
        <begin position="18"/>
        <end position="38"/>
    </location>
</feature>
<comment type="caution">
    <text evidence="10">The sequence shown here is derived from an EMBL/GenBank/DDBJ whole genome shotgun (WGS) entry which is preliminary data.</text>
</comment>
<gene>
    <name evidence="10" type="ORF">V5O48_001900</name>
</gene>
<keyword evidence="3" id="KW-0813">Transport</keyword>
<comment type="similarity">
    <text evidence="2">Belongs to the major facilitator superfamily. Vesicular transporter family.</text>
</comment>
<dbReference type="Proteomes" id="UP001465976">
    <property type="component" value="Unassembled WGS sequence"/>
</dbReference>
<dbReference type="InterPro" id="IPR020846">
    <property type="entry name" value="MFS_dom"/>
</dbReference>
<feature type="transmembrane region" description="Helical" evidence="8">
    <location>
        <begin position="324"/>
        <end position="344"/>
    </location>
</feature>
<evidence type="ECO:0000256" key="6">
    <source>
        <dbReference type="ARBA" id="ARBA00023136"/>
    </source>
</evidence>
<protein>
    <recommendedName>
        <fullName evidence="9">Major facilitator superfamily (MFS) profile domain-containing protein</fullName>
    </recommendedName>
</protein>
<dbReference type="InterPro" id="IPR036259">
    <property type="entry name" value="MFS_trans_sf"/>
</dbReference>
<dbReference type="InterPro" id="IPR050930">
    <property type="entry name" value="MFS_Vesicular_Transporter"/>
</dbReference>